<dbReference type="KEGG" id="eac:EAL2_c09980"/>
<dbReference type="GO" id="GO:0010945">
    <property type="term" value="F:coenzyme A diphosphatase activity"/>
    <property type="evidence" value="ECO:0007669"/>
    <property type="project" value="InterPro"/>
</dbReference>
<dbReference type="Gene3D" id="3.90.79.10">
    <property type="entry name" value="Nucleoside Triphosphate Pyrophosphohydrolase"/>
    <property type="match status" value="1"/>
</dbReference>
<keyword evidence="4" id="KW-0378">Hydrolase</keyword>
<dbReference type="Proteomes" id="UP000019591">
    <property type="component" value="Chromosome"/>
</dbReference>
<dbReference type="InterPro" id="IPR020084">
    <property type="entry name" value="NUDIX_hydrolase_CS"/>
</dbReference>
<proteinExistence type="predicted"/>
<evidence type="ECO:0000313" key="9">
    <source>
        <dbReference type="Proteomes" id="UP000019591"/>
    </source>
</evidence>
<gene>
    <name evidence="8" type="ORF">EAL2_c09980</name>
</gene>
<evidence type="ECO:0000256" key="1">
    <source>
        <dbReference type="ARBA" id="ARBA00001936"/>
    </source>
</evidence>
<organism evidence="8 9">
    <name type="scientific">Peptoclostridium acidaminophilum DSM 3953</name>
    <dbReference type="NCBI Taxonomy" id="1286171"/>
    <lineage>
        <taxon>Bacteria</taxon>
        <taxon>Bacillati</taxon>
        <taxon>Bacillota</taxon>
        <taxon>Clostridia</taxon>
        <taxon>Peptostreptococcales</taxon>
        <taxon>Peptoclostridiaceae</taxon>
        <taxon>Peptoclostridium</taxon>
    </lineage>
</organism>
<dbReference type="SUPFAM" id="SSF55811">
    <property type="entry name" value="Nudix"/>
    <property type="match status" value="1"/>
</dbReference>
<keyword evidence="3" id="KW-0479">Metal-binding</keyword>
<dbReference type="RefSeq" id="WP_025435308.1">
    <property type="nucleotide sequence ID" value="NZ_CP007452.1"/>
</dbReference>
<keyword evidence="5" id="KW-0460">Magnesium</keyword>
<dbReference type="EMBL" id="CP007452">
    <property type="protein sequence ID" value="AHM56297.1"/>
    <property type="molecule type" value="Genomic_DNA"/>
</dbReference>
<keyword evidence="6" id="KW-0464">Manganese</keyword>
<evidence type="ECO:0000256" key="5">
    <source>
        <dbReference type="ARBA" id="ARBA00022842"/>
    </source>
</evidence>
<reference evidence="8 9" key="1">
    <citation type="journal article" date="2014" name="Genome Announc.">
        <title>Complete Genome Sequence of Amino Acid-Utilizing Eubacterium acidaminophilum al-2 (DSM 3953).</title>
        <authorList>
            <person name="Poehlein A."/>
            <person name="Andreesen J.R."/>
            <person name="Daniel R."/>
        </authorList>
    </citation>
    <scope>NUCLEOTIDE SEQUENCE [LARGE SCALE GENOMIC DNA]</scope>
    <source>
        <strain evidence="8 9">DSM 3953</strain>
    </source>
</reference>
<dbReference type="PROSITE" id="PS51462">
    <property type="entry name" value="NUDIX"/>
    <property type="match status" value="1"/>
</dbReference>
<comment type="cofactor">
    <cofactor evidence="2">
        <name>Mg(2+)</name>
        <dbReference type="ChEBI" id="CHEBI:18420"/>
    </cofactor>
</comment>
<name>W8TJB3_PEPAC</name>
<dbReference type="PANTHER" id="PTHR12992">
    <property type="entry name" value="NUDIX HYDROLASE"/>
    <property type="match status" value="1"/>
</dbReference>
<dbReference type="PATRIC" id="fig|1286171.3.peg.948"/>
<keyword evidence="9" id="KW-1185">Reference proteome</keyword>
<dbReference type="Pfam" id="PF00293">
    <property type="entry name" value="NUDIX"/>
    <property type="match status" value="1"/>
</dbReference>
<dbReference type="InterPro" id="IPR000086">
    <property type="entry name" value="NUDIX_hydrolase_dom"/>
</dbReference>
<dbReference type="STRING" id="1286171.EAL2_c09980"/>
<evidence type="ECO:0000313" key="8">
    <source>
        <dbReference type="EMBL" id="AHM56297.1"/>
    </source>
</evidence>
<dbReference type="GO" id="GO:0046872">
    <property type="term" value="F:metal ion binding"/>
    <property type="evidence" value="ECO:0007669"/>
    <property type="project" value="UniProtKB-KW"/>
</dbReference>
<dbReference type="HOGENOM" id="CLU_040940_5_2_9"/>
<feature type="domain" description="Nudix hydrolase" evidence="7">
    <location>
        <begin position="22"/>
        <end position="154"/>
    </location>
</feature>
<protein>
    <submittedName>
        <fullName evidence="8">NUDIX-family protein</fullName>
    </submittedName>
</protein>
<evidence type="ECO:0000256" key="2">
    <source>
        <dbReference type="ARBA" id="ARBA00001946"/>
    </source>
</evidence>
<evidence type="ECO:0000259" key="7">
    <source>
        <dbReference type="PROSITE" id="PS51462"/>
    </source>
</evidence>
<evidence type="ECO:0000256" key="6">
    <source>
        <dbReference type="ARBA" id="ARBA00023211"/>
    </source>
</evidence>
<evidence type="ECO:0000256" key="3">
    <source>
        <dbReference type="ARBA" id="ARBA00022723"/>
    </source>
</evidence>
<dbReference type="PROSITE" id="PS00893">
    <property type="entry name" value="NUDIX_BOX"/>
    <property type="match status" value="1"/>
</dbReference>
<dbReference type="CDD" id="cd03426">
    <property type="entry name" value="NUDIX_CoAse_Nudt7"/>
    <property type="match status" value="1"/>
</dbReference>
<accession>W8TJB3</accession>
<dbReference type="InterPro" id="IPR045121">
    <property type="entry name" value="CoAse"/>
</dbReference>
<sequence>MVKKIRKAFSDYNPYIQGHREMFKCSVLVPLVEKDGDTHVLFEVRSKHLSVQPYEISFPGGGYEDVDESFEDTAIRETCEELGLQEADVEIFSPMDVFITPFDMIIHPFVGTVDYENININKDEVDHVFLVPLDYLLDTEPQMYNADLDVSVPDDFPYHLIPQGKDYKFRKARYVLYFYRYGEYIIWGITAKILKDFLDQLKG</sequence>
<dbReference type="PANTHER" id="PTHR12992:SF11">
    <property type="entry name" value="MITOCHONDRIAL COENZYME A DIPHOSPHATASE NUDT8"/>
    <property type="match status" value="1"/>
</dbReference>
<dbReference type="eggNOG" id="COG0494">
    <property type="taxonomic scope" value="Bacteria"/>
</dbReference>
<evidence type="ECO:0000256" key="4">
    <source>
        <dbReference type="ARBA" id="ARBA00022801"/>
    </source>
</evidence>
<dbReference type="AlphaFoldDB" id="W8TJB3"/>
<dbReference type="InterPro" id="IPR015797">
    <property type="entry name" value="NUDIX_hydrolase-like_dom_sf"/>
</dbReference>
<comment type="cofactor">
    <cofactor evidence="1">
        <name>Mn(2+)</name>
        <dbReference type="ChEBI" id="CHEBI:29035"/>
    </cofactor>
</comment>